<dbReference type="Proteomes" id="UP000192223">
    <property type="component" value="Unplaced"/>
</dbReference>
<accession>A0A7F5RHE3</accession>
<gene>
    <name evidence="3" type="primary">LOC112906052</name>
</gene>
<dbReference type="InParanoid" id="A0A7F5RHE3"/>
<evidence type="ECO:0000256" key="1">
    <source>
        <dbReference type="SAM" id="MobiDB-lite"/>
    </source>
</evidence>
<evidence type="ECO:0000313" key="3">
    <source>
        <dbReference type="RefSeq" id="XP_025835412.1"/>
    </source>
</evidence>
<sequence>MSDLRGSWDTQNNAMWWPGTLTDQQSLQQHQQQLLHQHQLQQQAVAQQVAVTQQQDASINSAEVAAQQLFPYKMTSSFHHPATSLANVSATNLSIPSVSSPTNSDRSYDYRLSGGASSLGISAPTHQWWGYANTMDNSVQSSGTSGSAANNQGANSPSEVSTIEKKSLGSVIYYTYIFNCPFGSQT</sequence>
<dbReference type="GeneID" id="112906052"/>
<keyword evidence="2" id="KW-1185">Reference proteome</keyword>
<proteinExistence type="predicted"/>
<dbReference type="RefSeq" id="XP_025835412.1">
    <property type="nucleotide sequence ID" value="XM_025979627.1"/>
</dbReference>
<feature type="region of interest" description="Disordered" evidence="1">
    <location>
        <begin position="140"/>
        <end position="159"/>
    </location>
</feature>
<dbReference type="KEGG" id="apln:112906052"/>
<protein>
    <submittedName>
        <fullName evidence="3">High mobility group protein DSP1-like</fullName>
    </submittedName>
</protein>
<reference evidence="3" key="1">
    <citation type="submission" date="2025-08" db="UniProtKB">
        <authorList>
            <consortium name="RefSeq"/>
        </authorList>
    </citation>
    <scope>IDENTIFICATION</scope>
    <source>
        <tissue evidence="3">Entire body</tissue>
    </source>
</reference>
<name>A0A7F5RHE3_AGRPL</name>
<evidence type="ECO:0000313" key="2">
    <source>
        <dbReference type="Proteomes" id="UP000192223"/>
    </source>
</evidence>
<dbReference type="OrthoDB" id="8068266at2759"/>
<organism evidence="2 3">
    <name type="scientific">Agrilus planipennis</name>
    <name type="common">Emerald ash borer</name>
    <name type="synonym">Agrilus marcopoli</name>
    <dbReference type="NCBI Taxonomy" id="224129"/>
    <lineage>
        <taxon>Eukaryota</taxon>
        <taxon>Metazoa</taxon>
        <taxon>Ecdysozoa</taxon>
        <taxon>Arthropoda</taxon>
        <taxon>Hexapoda</taxon>
        <taxon>Insecta</taxon>
        <taxon>Pterygota</taxon>
        <taxon>Neoptera</taxon>
        <taxon>Endopterygota</taxon>
        <taxon>Coleoptera</taxon>
        <taxon>Polyphaga</taxon>
        <taxon>Elateriformia</taxon>
        <taxon>Buprestoidea</taxon>
        <taxon>Buprestidae</taxon>
        <taxon>Agrilinae</taxon>
        <taxon>Agrilus</taxon>
    </lineage>
</organism>
<dbReference type="AlphaFoldDB" id="A0A7F5RHE3"/>